<name>S4W4V8_9VIRU</name>
<dbReference type="InterPro" id="IPR011333">
    <property type="entry name" value="SKP1/BTB/POZ_sf"/>
</dbReference>
<evidence type="ECO:0000313" key="2">
    <source>
        <dbReference type="Proteomes" id="UP000204584"/>
    </source>
</evidence>
<dbReference type="RefSeq" id="YP_008438846.1">
    <property type="nucleotide sequence ID" value="NC_022098.1"/>
</dbReference>
<organism evidence="1 2">
    <name type="scientific">Pandoravirus salinus</name>
    <dbReference type="NCBI Taxonomy" id="1349410"/>
    <lineage>
        <taxon>Viruses</taxon>
        <taxon>Pandoravirus</taxon>
    </lineage>
</organism>
<proteinExistence type="predicted"/>
<evidence type="ECO:0000313" key="1">
    <source>
        <dbReference type="EMBL" id="AGO85767.1"/>
    </source>
</evidence>
<gene>
    <name evidence="1" type="ORF">psal_cds_1366</name>
</gene>
<keyword evidence="2" id="KW-1185">Reference proteome</keyword>
<accession>S4W4V8</accession>
<dbReference type="GeneID" id="16607554"/>
<dbReference type="EMBL" id="KC977571">
    <property type="protein sequence ID" value="AGO85767.1"/>
    <property type="molecule type" value="Genomic_DNA"/>
</dbReference>
<dbReference type="KEGG" id="vg:16607554"/>
<dbReference type="Gene3D" id="3.30.710.10">
    <property type="entry name" value="Potassium Channel Kv1.1, Chain A"/>
    <property type="match status" value="1"/>
</dbReference>
<protein>
    <submittedName>
        <fullName evidence="1">Uncharacterized protein</fullName>
    </submittedName>
</protein>
<sequence>MLPACPTIPTSPPVAAQHVVLRVEGDPRFAICPASVDVLCRRSDYVRALARGGFAESQQTRNRVDAVLPAGLVNGAALARLAEILARDCDIAADSAVALWSAIDFLGIDGALDRARQVIYRALDIWSCASDRLSAADIDPATLLRLYALCARAPGGDGAPQPPDPRATLFSPAAIWCVGCPMGSSHGVPCSMCLARIRPFLALGQPLIQCATDALDGSADEEGTIFVAEDADALSYAATRMLSDWHRCAAAVIKNLRSRLPLGLCDVFALTLPRHLVVARGPHTGVSCFVPLVESFRAALRTDFPRLASVLLDGGWPDHCVALAGGSVVNAMQTEPLRTRLPQSDLDVWVTGRSRGSRKRSFKNLVRLVFDRVPGCRAKIDGACTVTIFPPDAHSATTRPDDPSPTADQPESIQIVLTDYEHPTEIISDFDLDHSCAVFDGHSVRASWACLASIVSRTTHPVAGTETRPSRIDKARRKGFDFADAPCGDGDGGNCDGDDKPSEDVDGHYGRELVIARRSSKWQRVRDRYYDDPHDLLRAFEFMPLVTGSACSVAERPRLSEVGSTRIVWARNATLLHIRPSQVLSACCVPCSIEHQKAEERAKCNHTPWGLAVALDDSEIGVVDDIVEAERVLFAMVSAKSSIFLDASMGDAMAHAARQSAAAVAHTLAAAWSPLIRRTASRATVFGPSIRGQARVHIQCDTQTEARDAVTGRRLDPHLIPVGSYVSAHVVADRVVVNCGFHPRLLALALRVYPPTFRNVMSAAKHV</sequence>
<dbReference type="Proteomes" id="UP000204584">
    <property type="component" value="Segment"/>
</dbReference>
<reference evidence="1 2" key="1">
    <citation type="journal article" date="2013" name="Science">
        <title>Pandoraviruses: amoeba viruses with genomes up to 2.5 Mb reaching that of parasitic eukaryotes.</title>
        <authorList>
            <person name="Philippe N."/>
            <person name="Legendre M."/>
            <person name="Doutre G."/>
            <person name="Coute Y."/>
            <person name="Poirot O."/>
            <person name="Lescot M."/>
            <person name="Arslan D."/>
            <person name="Seltzer V."/>
            <person name="Bertaux L."/>
            <person name="Bruley C."/>
            <person name="Garin J."/>
            <person name="Claverie J.M."/>
            <person name="Abergel C."/>
        </authorList>
    </citation>
    <scope>NUCLEOTIDE SEQUENCE [LARGE SCALE GENOMIC DNA]</scope>
</reference>